<reference evidence="4" key="1">
    <citation type="submission" date="2021-11" db="EMBL/GenBank/DDBJ databases">
        <authorList>
            <person name="Schell T."/>
        </authorList>
    </citation>
    <scope>NUCLEOTIDE SEQUENCE</scope>
    <source>
        <strain evidence="4">M5</strain>
    </source>
</reference>
<dbReference type="Pfam" id="PF16033">
    <property type="entry name" value="DUF4789"/>
    <property type="match status" value="1"/>
</dbReference>
<feature type="chain" id="PRO_5035275251" description="DUF4789 domain-containing protein" evidence="2">
    <location>
        <begin position="24"/>
        <end position="818"/>
    </location>
</feature>
<feature type="compositionally biased region" description="Low complexity" evidence="1">
    <location>
        <begin position="419"/>
        <end position="456"/>
    </location>
</feature>
<evidence type="ECO:0000256" key="1">
    <source>
        <dbReference type="SAM" id="MobiDB-lite"/>
    </source>
</evidence>
<protein>
    <recommendedName>
        <fullName evidence="3">DUF4789 domain-containing protein</fullName>
    </recommendedName>
</protein>
<feature type="compositionally biased region" description="Basic and acidic residues" evidence="1">
    <location>
        <begin position="232"/>
        <end position="248"/>
    </location>
</feature>
<sequence length="818" mass="89607">MQLPVLLFFSMAIIILVVRESHSQSSDYYHPAGFFQSLYRKWQQFFDGTRRITNSDVQNKVDGDSSAGVIKEQARTGNLLSSEETTLISSMFSDDEKLAVPQFLAVGRQQISECSCIADLDADGVGICSTTCLATFTPCGSRTCTRKTLFTAFSFEGDLRFPKKFDSIDDKDCESLEVSCILSSALASSSSSSAAAARTPAAANVALSAGIAVGAIALALAAAKSQQNQNNNEDRNYETEERHYDTSEYHPPTFYAKRQGRNDEKDPRVSRDSDDEINSLPTEIPDGSDNSLAPEIAGSMTDEVSTFGRQTGCNCLCNCGLPQCSTTCYSFQQVCGGQICTLTTFFSGFLVNNVQHQYETTIYKDCETLEGVCNLSKALYTVAVAAQPRNPLATYAVIAGALTSGFAAGNIAVVAAGDQPPSQCQQQQPQQPQQQQKPESQQEKQPQQSQQPQSPQWLRPNQTPNIVLPIPVEGTDCPDDDCDDNSIRFRDGNCYPIFSSCNGTNFWVTFDNAIVQNGCGSLGKCTPRLCDDQRVFVGRTGVCHDINDPFECSGGRRLYYTAFGDSVCDCPIGQYPFPNPQDNCVALFSQGPCPGGQVVTLSQGGRLFCTPDECKTSNISNSNSSMSFIPSDKGKCQAIGSRGTCSSTSSQFMGYDVFKRQLQCINVTDPTSPYFSYLRERRFDKKIFSQMPQIEKNQRKIDVPIETVHQNSLIKTNDTDNRRQGTFGIFQVPSSVSDSLLQPCRPGARNGFNQKCVNPLMPNSNRKPRLLPARPNFNCSYSNSTLQSGGQCTYDARTTSCGPSFQFNSLTGQCRERF</sequence>
<evidence type="ECO:0000259" key="3">
    <source>
        <dbReference type="Pfam" id="PF16033"/>
    </source>
</evidence>
<keyword evidence="2" id="KW-0732">Signal</keyword>
<feature type="compositionally biased region" description="Basic and acidic residues" evidence="1">
    <location>
        <begin position="260"/>
        <end position="272"/>
    </location>
</feature>
<feature type="signal peptide" evidence="2">
    <location>
        <begin position="1"/>
        <end position="23"/>
    </location>
</feature>
<feature type="region of interest" description="Disordered" evidence="1">
    <location>
        <begin position="419"/>
        <end position="470"/>
    </location>
</feature>
<dbReference type="AlphaFoldDB" id="A0A8J2RMR5"/>
<comment type="caution">
    <text evidence="4">The sequence shown here is derived from an EMBL/GenBank/DDBJ whole genome shotgun (WGS) entry which is preliminary data.</text>
</comment>
<dbReference type="PANTHER" id="PTHR21177">
    <property type="entry name" value="IP06524P-RELATED"/>
    <property type="match status" value="1"/>
</dbReference>
<accession>A0A8J2RMR5</accession>
<evidence type="ECO:0000256" key="2">
    <source>
        <dbReference type="SAM" id="SignalP"/>
    </source>
</evidence>
<organism evidence="4 5">
    <name type="scientific">Daphnia galeata</name>
    <dbReference type="NCBI Taxonomy" id="27404"/>
    <lineage>
        <taxon>Eukaryota</taxon>
        <taxon>Metazoa</taxon>
        <taxon>Ecdysozoa</taxon>
        <taxon>Arthropoda</taxon>
        <taxon>Crustacea</taxon>
        <taxon>Branchiopoda</taxon>
        <taxon>Diplostraca</taxon>
        <taxon>Cladocera</taxon>
        <taxon>Anomopoda</taxon>
        <taxon>Daphniidae</taxon>
        <taxon>Daphnia</taxon>
    </lineage>
</organism>
<evidence type="ECO:0000313" key="4">
    <source>
        <dbReference type="EMBL" id="CAH0102976.1"/>
    </source>
</evidence>
<dbReference type="OrthoDB" id="6347202at2759"/>
<dbReference type="Proteomes" id="UP000789390">
    <property type="component" value="Unassembled WGS sequence"/>
</dbReference>
<feature type="region of interest" description="Disordered" evidence="1">
    <location>
        <begin position="224"/>
        <end position="295"/>
    </location>
</feature>
<evidence type="ECO:0000313" key="5">
    <source>
        <dbReference type="Proteomes" id="UP000789390"/>
    </source>
</evidence>
<name>A0A8J2RMR5_9CRUS</name>
<dbReference type="PANTHER" id="PTHR21177:SF7">
    <property type="entry name" value="GH11627P"/>
    <property type="match status" value="1"/>
</dbReference>
<dbReference type="EMBL" id="CAKKLH010000101">
    <property type="protein sequence ID" value="CAH0102976.1"/>
    <property type="molecule type" value="Genomic_DNA"/>
</dbReference>
<keyword evidence="5" id="KW-1185">Reference proteome</keyword>
<gene>
    <name evidence="4" type="ORF">DGAL_LOCUS5504</name>
</gene>
<proteinExistence type="predicted"/>
<dbReference type="InterPro" id="IPR031993">
    <property type="entry name" value="DUF4789"/>
</dbReference>
<feature type="domain" description="DUF4789" evidence="3">
    <location>
        <begin position="551"/>
        <end position="645"/>
    </location>
</feature>